<accession>A0ABT8ZVF6</accession>
<reference evidence="1" key="1">
    <citation type="submission" date="2023-07" db="EMBL/GenBank/DDBJ databases">
        <authorList>
            <person name="Kim M.K."/>
        </authorList>
    </citation>
    <scope>NUCLEOTIDE SEQUENCE</scope>
    <source>
        <strain evidence="1">CA1-15</strain>
    </source>
</reference>
<gene>
    <name evidence="1" type="ORF">Q5H94_04420</name>
</gene>
<proteinExistence type="predicted"/>
<evidence type="ECO:0000313" key="2">
    <source>
        <dbReference type="Proteomes" id="UP001176468"/>
    </source>
</evidence>
<dbReference type="Proteomes" id="UP001176468">
    <property type="component" value="Unassembled WGS sequence"/>
</dbReference>
<comment type="caution">
    <text evidence="1">The sequence shown here is derived from an EMBL/GenBank/DDBJ whole genome shotgun (WGS) entry which is preliminary data.</text>
</comment>
<keyword evidence="2" id="KW-1185">Reference proteome</keyword>
<name>A0ABT8ZVF6_9SPHN</name>
<sequence>MLPEIQHCPICGTAVRPNPRYPNYLCQTCAVRAKSSDGRPLTFFNTDMSGGYEARYADNGTPYGSHDCYVDGVLCHADEARFGGIVIQRRV</sequence>
<evidence type="ECO:0000313" key="1">
    <source>
        <dbReference type="EMBL" id="MDO7841558.1"/>
    </source>
</evidence>
<organism evidence="1 2">
    <name type="scientific">Sphingomonas immobilis</name>
    <dbReference type="NCBI Taxonomy" id="3063997"/>
    <lineage>
        <taxon>Bacteria</taxon>
        <taxon>Pseudomonadati</taxon>
        <taxon>Pseudomonadota</taxon>
        <taxon>Alphaproteobacteria</taxon>
        <taxon>Sphingomonadales</taxon>
        <taxon>Sphingomonadaceae</taxon>
        <taxon>Sphingomonas</taxon>
    </lineage>
</organism>
<dbReference type="EMBL" id="JAUQSZ010000002">
    <property type="protein sequence ID" value="MDO7841558.1"/>
    <property type="molecule type" value="Genomic_DNA"/>
</dbReference>
<protein>
    <submittedName>
        <fullName evidence="1">Uncharacterized protein</fullName>
    </submittedName>
</protein>
<dbReference type="RefSeq" id="WP_304560002.1">
    <property type="nucleotide sequence ID" value="NZ_JAUQSZ010000002.1"/>
</dbReference>